<proteinExistence type="predicted"/>
<dbReference type="InParanoid" id="S2JQV4"/>
<organism evidence="7 8">
    <name type="scientific">Mucor circinelloides f. circinelloides (strain 1006PhL)</name>
    <name type="common">Mucormycosis agent</name>
    <name type="synonym">Calyptromyces circinelloides</name>
    <dbReference type="NCBI Taxonomy" id="1220926"/>
    <lineage>
        <taxon>Eukaryota</taxon>
        <taxon>Fungi</taxon>
        <taxon>Fungi incertae sedis</taxon>
        <taxon>Mucoromycota</taxon>
        <taxon>Mucoromycotina</taxon>
        <taxon>Mucoromycetes</taxon>
        <taxon>Mucorales</taxon>
        <taxon>Mucorineae</taxon>
        <taxon>Mucoraceae</taxon>
        <taxon>Mucor</taxon>
    </lineage>
</organism>
<dbReference type="STRING" id="1220926.S2JQV4"/>
<keyword evidence="3 6" id="KW-0812">Transmembrane</keyword>
<dbReference type="Gene3D" id="1.20.1250.20">
    <property type="entry name" value="MFS general substrate transporter like domains"/>
    <property type="match status" value="1"/>
</dbReference>
<dbReference type="eggNOG" id="KOG2533">
    <property type="taxonomic scope" value="Eukaryota"/>
</dbReference>
<feature type="transmembrane region" description="Helical" evidence="6">
    <location>
        <begin position="43"/>
        <end position="61"/>
    </location>
</feature>
<feature type="non-terminal residue" evidence="7">
    <location>
        <position position="227"/>
    </location>
</feature>
<keyword evidence="2" id="KW-0813">Transport</keyword>
<accession>S2JQV4</accession>
<dbReference type="EMBL" id="KE124024">
    <property type="protein sequence ID" value="EPB84968.1"/>
    <property type="molecule type" value="Genomic_DNA"/>
</dbReference>
<feature type="transmembrane region" description="Helical" evidence="6">
    <location>
        <begin position="156"/>
        <end position="181"/>
    </location>
</feature>
<feature type="non-terminal residue" evidence="7">
    <location>
        <position position="1"/>
    </location>
</feature>
<evidence type="ECO:0000256" key="6">
    <source>
        <dbReference type="SAM" id="Phobius"/>
    </source>
</evidence>
<evidence type="ECO:0000256" key="4">
    <source>
        <dbReference type="ARBA" id="ARBA00022989"/>
    </source>
</evidence>
<sequence length="227" mass="25498">IILGQIMMPSYYEKETEPSGNHALPQRRDKNIREIEKSIAKKLDYIYALLWICAICMNQFFDKTALNYSSMLGIKEDTSPIDIQFATSKNSTHLMVFRFLLGIFEAGVFPSATILVSRLYRRREQFICIIAFYIVSSLSMSPGGILSYGIGHMDGICGLSAITIILGNVTILVGILCFFILKDDAKSIVNSPNELAIIDLRIKDNSVAITRNSIISHITEAVEYIHY</sequence>
<evidence type="ECO:0000256" key="1">
    <source>
        <dbReference type="ARBA" id="ARBA00004141"/>
    </source>
</evidence>
<evidence type="ECO:0000256" key="2">
    <source>
        <dbReference type="ARBA" id="ARBA00022448"/>
    </source>
</evidence>
<gene>
    <name evidence="7" type="ORF">HMPREF1544_08246</name>
</gene>
<name>S2JQV4_MUCC1</name>
<evidence type="ECO:0000256" key="3">
    <source>
        <dbReference type="ARBA" id="ARBA00022692"/>
    </source>
</evidence>
<protein>
    <recommendedName>
        <fullName evidence="9">Major facilitator superfamily (MFS) profile domain-containing protein</fullName>
    </recommendedName>
</protein>
<dbReference type="OMA" id="YALLWIC"/>
<dbReference type="SUPFAM" id="SSF103473">
    <property type="entry name" value="MFS general substrate transporter"/>
    <property type="match status" value="1"/>
</dbReference>
<dbReference type="InterPro" id="IPR036259">
    <property type="entry name" value="MFS_trans_sf"/>
</dbReference>
<evidence type="ECO:0000313" key="8">
    <source>
        <dbReference type="Proteomes" id="UP000014254"/>
    </source>
</evidence>
<feature type="transmembrane region" description="Helical" evidence="6">
    <location>
        <begin position="95"/>
        <end position="116"/>
    </location>
</feature>
<keyword evidence="8" id="KW-1185">Reference proteome</keyword>
<evidence type="ECO:0000313" key="7">
    <source>
        <dbReference type="EMBL" id="EPB84968.1"/>
    </source>
</evidence>
<evidence type="ECO:0000256" key="5">
    <source>
        <dbReference type="ARBA" id="ARBA00023136"/>
    </source>
</evidence>
<dbReference type="Proteomes" id="UP000014254">
    <property type="component" value="Unassembled WGS sequence"/>
</dbReference>
<comment type="subcellular location">
    <subcellularLocation>
        <location evidence="1">Membrane</location>
        <topology evidence="1">Multi-pass membrane protein</topology>
    </subcellularLocation>
</comment>
<keyword evidence="5 6" id="KW-0472">Membrane</keyword>
<feature type="transmembrane region" description="Helical" evidence="6">
    <location>
        <begin position="128"/>
        <end position="150"/>
    </location>
</feature>
<keyword evidence="4 6" id="KW-1133">Transmembrane helix</keyword>
<dbReference type="OrthoDB" id="6730379at2759"/>
<dbReference type="PANTHER" id="PTHR43791">
    <property type="entry name" value="PERMEASE-RELATED"/>
    <property type="match status" value="1"/>
</dbReference>
<dbReference type="AlphaFoldDB" id="S2JQV4"/>
<reference evidence="8" key="1">
    <citation type="submission" date="2013-05" db="EMBL/GenBank/DDBJ databases">
        <title>The Genome sequence of Mucor circinelloides f. circinelloides 1006PhL.</title>
        <authorList>
            <consortium name="The Broad Institute Genomics Platform"/>
            <person name="Cuomo C."/>
            <person name="Earl A."/>
            <person name="Findley K."/>
            <person name="Lee S.C."/>
            <person name="Walker B."/>
            <person name="Young S."/>
            <person name="Zeng Q."/>
            <person name="Gargeya S."/>
            <person name="Fitzgerald M."/>
            <person name="Haas B."/>
            <person name="Abouelleil A."/>
            <person name="Allen A.W."/>
            <person name="Alvarado L."/>
            <person name="Arachchi H.M."/>
            <person name="Berlin A.M."/>
            <person name="Chapman S.B."/>
            <person name="Gainer-Dewar J."/>
            <person name="Goldberg J."/>
            <person name="Griggs A."/>
            <person name="Gujja S."/>
            <person name="Hansen M."/>
            <person name="Howarth C."/>
            <person name="Imamovic A."/>
            <person name="Ireland A."/>
            <person name="Larimer J."/>
            <person name="McCowan C."/>
            <person name="Murphy C."/>
            <person name="Pearson M."/>
            <person name="Poon T.W."/>
            <person name="Priest M."/>
            <person name="Roberts A."/>
            <person name="Saif S."/>
            <person name="Shea T."/>
            <person name="Sisk P."/>
            <person name="Sykes S."/>
            <person name="Wortman J."/>
            <person name="Nusbaum C."/>
            <person name="Birren B."/>
        </authorList>
    </citation>
    <scope>NUCLEOTIDE SEQUENCE [LARGE SCALE GENOMIC DNA]</scope>
    <source>
        <strain evidence="8">1006PhL</strain>
    </source>
</reference>
<dbReference type="GO" id="GO:0016020">
    <property type="term" value="C:membrane"/>
    <property type="evidence" value="ECO:0007669"/>
    <property type="project" value="UniProtKB-SubCell"/>
</dbReference>
<dbReference type="GO" id="GO:0022857">
    <property type="term" value="F:transmembrane transporter activity"/>
    <property type="evidence" value="ECO:0007669"/>
    <property type="project" value="TreeGrafter"/>
</dbReference>
<dbReference type="VEuPathDB" id="FungiDB:HMPREF1544_08246"/>
<dbReference type="PANTHER" id="PTHR43791:SF36">
    <property type="entry name" value="TRANSPORTER, PUTATIVE (AFU_ORTHOLOGUE AFUA_6G08340)-RELATED"/>
    <property type="match status" value="1"/>
</dbReference>
<evidence type="ECO:0008006" key="9">
    <source>
        <dbReference type="Google" id="ProtNLM"/>
    </source>
</evidence>